<protein>
    <submittedName>
        <fullName evidence="1">Uncharacterized protein</fullName>
    </submittedName>
</protein>
<dbReference type="InterPro" id="IPR054221">
    <property type="entry name" value="DUF6941"/>
</dbReference>
<proteinExistence type="predicted"/>
<sequence length="144" mass="15968">MAKAKNELTLDFLSLCDYAVISRENKLSILGIFDQIFVNSLPSQHPKMFLVGILKGEPASTHNLQLLLKDPLDKDVLPNQELKVKLGTNGNSNFIAELNNLPIKLTGAYKIELFVDKKLLAKKEFNVFRTTGAPAKEGGEKLTN</sequence>
<organism evidence="1 2">
    <name type="scientific">Candidatus Woesebacteria bacterium GW2011_GWB1_38_8</name>
    <dbReference type="NCBI Taxonomy" id="1618570"/>
    <lineage>
        <taxon>Bacteria</taxon>
        <taxon>Candidatus Woeseibacteriota</taxon>
    </lineage>
</organism>
<gene>
    <name evidence="1" type="ORF">UT08_C0002G0086</name>
</gene>
<dbReference type="STRING" id="1618570.UT08_C0002G0086"/>
<comment type="caution">
    <text evidence="1">The sequence shown here is derived from an EMBL/GenBank/DDBJ whole genome shotgun (WGS) entry which is preliminary data.</text>
</comment>
<accession>A0A0G0NJH2</accession>
<evidence type="ECO:0000313" key="2">
    <source>
        <dbReference type="Proteomes" id="UP000034081"/>
    </source>
</evidence>
<dbReference type="Pfam" id="PF22091">
    <property type="entry name" value="DUF6941"/>
    <property type="match status" value="1"/>
</dbReference>
<name>A0A0G0NJH2_9BACT</name>
<dbReference type="AlphaFoldDB" id="A0A0G0NJH2"/>
<dbReference type="Proteomes" id="UP000034081">
    <property type="component" value="Unassembled WGS sequence"/>
</dbReference>
<dbReference type="EMBL" id="LBVL01000002">
    <property type="protein sequence ID" value="KKQ86064.1"/>
    <property type="molecule type" value="Genomic_DNA"/>
</dbReference>
<evidence type="ECO:0000313" key="1">
    <source>
        <dbReference type="EMBL" id="KKQ86064.1"/>
    </source>
</evidence>
<reference evidence="1 2" key="1">
    <citation type="journal article" date="2015" name="Nature">
        <title>rRNA introns, odd ribosomes, and small enigmatic genomes across a large radiation of phyla.</title>
        <authorList>
            <person name="Brown C.T."/>
            <person name="Hug L.A."/>
            <person name="Thomas B.C."/>
            <person name="Sharon I."/>
            <person name="Castelle C.J."/>
            <person name="Singh A."/>
            <person name="Wilkins M.J."/>
            <person name="Williams K.H."/>
            <person name="Banfield J.F."/>
        </authorList>
    </citation>
    <scope>NUCLEOTIDE SEQUENCE [LARGE SCALE GENOMIC DNA]</scope>
</reference>